<evidence type="ECO:0000313" key="2">
    <source>
        <dbReference type="Proteomes" id="UP000653454"/>
    </source>
</evidence>
<evidence type="ECO:0000313" key="1">
    <source>
        <dbReference type="EMBL" id="CAG9134163.1"/>
    </source>
</evidence>
<dbReference type="Proteomes" id="UP000653454">
    <property type="component" value="Unassembled WGS sequence"/>
</dbReference>
<proteinExistence type="predicted"/>
<dbReference type="EMBL" id="CAJHNJ030000074">
    <property type="protein sequence ID" value="CAG9134163.1"/>
    <property type="molecule type" value="Genomic_DNA"/>
</dbReference>
<protein>
    <submittedName>
        <fullName evidence="1">(diamondback moth) hypothetical protein</fullName>
    </submittedName>
</protein>
<comment type="caution">
    <text evidence="1">The sequence shown here is derived from an EMBL/GenBank/DDBJ whole genome shotgun (WGS) entry which is preliminary data.</text>
</comment>
<sequence>MAGSTHTYVFVLVWDCNQNALALRRASGDSIGETQFISQINYQELQNDSATDATSTSTFAEDFLDETLQLEDDIHPAMLNLDLDDGASTSADANSLQFDELSMAPSEDLSIHCGALKRPKKSRSKEEQQMRDFDMWQASNVEVMENLLSRRCPLDEQIKWEAIATARGLCTLTDICTCNDCRRAKYLAEVTDGDGGMGAAPLFNAITVGCCLQ</sequence>
<name>A0A8S4FZ69_PLUXY</name>
<organism evidence="1 2">
    <name type="scientific">Plutella xylostella</name>
    <name type="common">Diamondback moth</name>
    <name type="synonym">Plutella maculipennis</name>
    <dbReference type="NCBI Taxonomy" id="51655"/>
    <lineage>
        <taxon>Eukaryota</taxon>
        <taxon>Metazoa</taxon>
        <taxon>Ecdysozoa</taxon>
        <taxon>Arthropoda</taxon>
        <taxon>Hexapoda</taxon>
        <taxon>Insecta</taxon>
        <taxon>Pterygota</taxon>
        <taxon>Neoptera</taxon>
        <taxon>Endopterygota</taxon>
        <taxon>Lepidoptera</taxon>
        <taxon>Glossata</taxon>
        <taxon>Ditrysia</taxon>
        <taxon>Yponomeutoidea</taxon>
        <taxon>Plutellidae</taxon>
        <taxon>Plutella</taxon>
    </lineage>
</organism>
<accession>A0A8S4FZ69</accession>
<dbReference type="AlphaFoldDB" id="A0A8S4FZ69"/>
<reference evidence="1" key="1">
    <citation type="submission" date="2020-11" db="EMBL/GenBank/DDBJ databases">
        <authorList>
            <person name="Whiteford S."/>
        </authorList>
    </citation>
    <scope>NUCLEOTIDE SEQUENCE</scope>
</reference>
<keyword evidence="2" id="KW-1185">Reference proteome</keyword>
<gene>
    <name evidence="1" type="ORF">PLXY2_LOCUS12424</name>
</gene>